<name>A7GP50_BACCN</name>
<sequence length="159" mass="18839">MFFRYDTIVLIYRADTKYRKEHQKVSFLDEFARGVKEYLENEKSEKMIKDGHRDVIFRYLYQLEIKIGVVRNPDFSFFTSGLRSHIVVENIEFKTEVNTEHNIIEITKIVDKVATSLDTIIVQDGELFALGRNEKFTTRILEDYLREVFSEKLGLSLNE</sequence>
<organism evidence="1 2">
    <name type="scientific">Bacillus cytotoxicus (strain DSM 22905 / CIP 110041 / 391-98 / NVH 391-98)</name>
    <dbReference type="NCBI Taxonomy" id="315749"/>
    <lineage>
        <taxon>Bacteria</taxon>
        <taxon>Bacillati</taxon>
        <taxon>Bacillota</taxon>
        <taxon>Bacilli</taxon>
        <taxon>Bacillales</taxon>
        <taxon>Bacillaceae</taxon>
        <taxon>Bacillus</taxon>
        <taxon>Bacillus cereus group</taxon>
    </lineage>
</organism>
<dbReference type="Pfam" id="PF13078">
    <property type="entry name" value="DUF3942"/>
    <property type="match status" value="1"/>
</dbReference>
<evidence type="ECO:0000313" key="2">
    <source>
        <dbReference type="Proteomes" id="UP000002300"/>
    </source>
</evidence>
<dbReference type="AlphaFoldDB" id="A7GP50"/>
<evidence type="ECO:0008006" key="3">
    <source>
        <dbReference type="Google" id="ProtNLM"/>
    </source>
</evidence>
<proteinExistence type="predicted"/>
<keyword evidence="2" id="KW-1185">Reference proteome</keyword>
<accession>A7GP50</accession>
<gene>
    <name evidence="1" type="ordered locus">Bcer98_1598</name>
</gene>
<dbReference type="HOGENOM" id="CLU_1891918_0_0_9"/>
<evidence type="ECO:0000313" key="1">
    <source>
        <dbReference type="EMBL" id="ABS21908.1"/>
    </source>
</evidence>
<reference evidence="1 2" key="1">
    <citation type="journal article" date="2008" name="Chem. Biol. Interact.">
        <title>Extending the Bacillus cereus group genomics to putative food-borne pathogens of different toxicity.</title>
        <authorList>
            <person name="Lapidus A."/>
            <person name="Goltsman E."/>
            <person name="Auger S."/>
            <person name="Galleron N."/>
            <person name="Segurens B."/>
            <person name="Dossat C."/>
            <person name="Land M.L."/>
            <person name="Broussolle V."/>
            <person name="Brillard J."/>
            <person name="Guinebretiere M.H."/>
            <person name="Sanchis V."/>
            <person name="Nguen-The C."/>
            <person name="Lereclus D."/>
            <person name="Richardson P."/>
            <person name="Wincker P."/>
            <person name="Weissenbach J."/>
            <person name="Ehrlich S.D."/>
            <person name="Sorokin A."/>
        </authorList>
    </citation>
    <scope>NUCLEOTIDE SEQUENCE [LARGE SCALE GENOMIC DNA]</scope>
    <source>
        <strain evidence="2">DSM 22905 / CIP 110041 / 391-98 / NVH 391-98</strain>
    </source>
</reference>
<dbReference type="OrthoDB" id="2935407at2"/>
<dbReference type="KEGG" id="bcy:Bcer98_1598"/>
<dbReference type="EMBL" id="CP000764">
    <property type="protein sequence ID" value="ABS21908.1"/>
    <property type="molecule type" value="Genomic_DNA"/>
</dbReference>
<dbReference type="Proteomes" id="UP000002300">
    <property type="component" value="Chromosome"/>
</dbReference>
<protein>
    <recommendedName>
        <fullName evidence="3">DUF3942 domain-containing protein</fullName>
    </recommendedName>
</protein>
<dbReference type="InterPro" id="IPR025074">
    <property type="entry name" value="DUF3942"/>
</dbReference>